<feature type="domain" description="Shelterin complex subunit TPP1/Est3" evidence="7">
    <location>
        <begin position="10"/>
        <end position="150"/>
    </location>
</feature>
<dbReference type="GO" id="GO:0042162">
    <property type="term" value="F:telomeric DNA binding"/>
    <property type="evidence" value="ECO:0007669"/>
    <property type="project" value="InterPro"/>
</dbReference>
<feature type="compositionally biased region" description="Basic and acidic residues" evidence="6">
    <location>
        <begin position="563"/>
        <end position="582"/>
    </location>
</feature>
<evidence type="ECO:0000313" key="8">
    <source>
        <dbReference type="EMBL" id="KAJ8335609.1"/>
    </source>
</evidence>
<keyword evidence="9" id="KW-1185">Reference proteome</keyword>
<feature type="region of interest" description="Disordered" evidence="6">
    <location>
        <begin position="341"/>
        <end position="597"/>
    </location>
</feature>
<evidence type="ECO:0000256" key="1">
    <source>
        <dbReference type="ARBA" id="ARBA00004123"/>
    </source>
</evidence>
<keyword evidence="4" id="KW-0779">Telomere</keyword>
<comment type="subcellular location">
    <subcellularLocation>
        <location evidence="2">Chromosome</location>
        <location evidence="2">Telomere</location>
    </subcellularLocation>
    <subcellularLocation>
        <location evidence="1">Nucleus</location>
    </subcellularLocation>
</comment>
<dbReference type="PANTHER" id="PTHR14487:SF3">
    <property type="entry name" value="ADRENOCORTICAL DYSPLASIA PROTEIN HOMOLOG"/>
    <property type="match status" value="1"/>
</dbReference>
<dbReference type="GO" id="GO:0007004">
    <property type="term" value="P:telomere maintenance via telomerase"/>
    <property type="evidence" value="ECO:0007669"/>
    <property type="project" value="InterPro"/>
</dbReference>
<evidence type="ECO:0000256" key="6">
    <source>
        <dbReference type="SAM" id="MobiDB-lite"/>
    </source>
</evidence>
<keyword evidence="5" id="KW-0539">Nucleus</keyword>
<feature type="compositionally biased region" description="Polar residues" evidence="6">
    <location>
        <begin position="391"/>
        <end position="400"/>
    </location>
</feature>
<feature type="region of interest" description="Disordered" evidence="6">
    <location>
        <begin position="193"/>
        <end position="214"/>
    </location>
</feature>
<dbReference type="GO" id="GO:0005697">
    <property type="term" value="C:telomerase holoenzyme complex"/>
    <property type="evidence" value="ECO:0007669"/>
    <property type="project" value="InterPro"/>
</dbReference>
<dbReference type="EMBL" id="JAINUF010000020">
    <property type="protein sequence ID" value="KAJ8335609.1"/>
    <property type="molecule type" value="Genomic_DNA"/>
</dbReference>
<dbReference type="GO" id="GO:0016233">
    <property type="term" value="P:telomere capping"/>
    <property type="evidence" value="ECO:0007669"/>
    <property type="project" value="InterPro"/>
</dbReference>
<dbReference type="AlphaFoldDB" id="A0A9Q1IDF8"/>
<name>A0A9Q1IDF8_SYNKA</name>
<evidence type="ECO:0000256" key="2">
    <source>
        <dbReference type="ARBA" id="ARBA00004574"/>
    </source>
</evidence>
<protein>
    <recommendedName>
        <fullName evidence="7">Shelterin complex subunit TPP1/Est3 domain-containing protein</fullName>
    </recommendedName>
</protein>
<feature type="region of interest" description="Disordered" evidence="6">
    <location>
        <begin position="259"/>
        <end position="325"/>
    </location>
</feature>
<feature type="compositionally biased region" description="Polar residues" evidence="6">
    <location>
        <begin position="484"/>
        <end position="496"/>
    </location>
</feature>
<dbReference type="Pfam" id="PF10341">
    <property type="entry name" value="TPP1"/>
    <property type="match status" value="1"/>
</dbReference>
<dbReference type="InterPro" id="IPR019437">
    <property type="entry name" value="TPP1/Est3"/>
</dbReference>
<evidence type="ECO:0000256" key="4">
    <source>
        <dbReference type="ARBA" id="ARBA00022895"/>
    </source>
</evidence>
<comment type="caution">
    <text evidence="8">The sequence shown here is derived from an EMBL/GenBank/DDBJ whole genome shotgun (WGS) entry which is preliminary data.</text>
</comment>
<evidence type="ECO:0000256" key="5">
    <source>
        <dbReference type="ARBA" id="ARBA00023242"/>
    </source>
</evidence>
<accession>A0A9Q1IDF8</accession>
<dbReference type="PANTHER" id="PTHR14487">
    <property type="entry name" value="ADRENOCORTICAL DYSPLASIA PROTEIN ACD"/>
    <property type="match status" value="1"/>
</dbReference>
<evidence type="ECO:0000256" key="3">
    <source>
        <dbReference type="ARBA" id="ARBA00022454"/>
    </source>
</evidence>
<dbReference type="GO" id="GO:0070198">
    <property type="term" value="P:protein localization to chromosome, telomeric region"/>
    <property type="evidence" value="ECO:0007669"/>
    <property type="project" value="TreeGrafter"/>
</dbReference>
<feature type="compositionally biased region" description="Basic and acidic residues" evidence="6">
    <location>
        <begin position="411"/>
        <end position="423"/>
    </location>
</feature>
<reference evidence="8" key="1">
    <citation type="journal article" date="2023" name="Science">
        <title>Genome structures resolve the early diversification of teleost fishes.</title>
        <authorList>
            <person name="Parey E."/>
            <person name="Louis A."/>
            <person name="Montfort J."/>
            <person name="Bouchez O."/>
            <person name="Roques C."/>
            <person name="Iampietro C."/>
            <person name="Lluch J."/>
            <person name="Castinel A."/>
            <person name="Donnadieu C."/>
            <person name="Desvignes T."/>
            <person name="Floi Bucao C."/>
            <person name="Jouanno E."/>
            <person name="Wen M."/>
            <person name="Mejri S."/>
            <person name="Dirks R."/>
            <person name="Jansen H."/>
            <person name="Henkel C."/>
            <person name="Chen W.J."/>
            <person name="Zahm M."/>
            <person name="Cabau C."/>
            <person name="Klopp C."/>
            <person name="Thompson A.W."/>
            <person name="Robinson-Rechavi M."/>
            <person name="Braasch I."/>
            <person name="Lecointre G."/>
            <person name="Bobe J."/>
            <person name="Postlethwait J.H."/>
            <person name="Berthelot C."/>
            <person name="Roest Crollius H."/>
            <person name="Guiguen Y."/>
        </authorList>
    </citation>
    <scope>NUCLEOTIDE SEQUENCE</scope>
    <source>
        <strain evidence="8">WJC10195</strain>
    </source>
</reference>
<evidence type="ECO:0000259" key="7">
    <source>
        <dbReference type="Pfam" id="PF10341"/>
    </source>
</evidence>
<dbReference type="GO" id="GO:0032211">
    <property type="term" value="P:negative regulation of telomere maintenance via telomerase"/>
    <property type="evidence" value="ECO:0007669"/>
    <property type="project" value="TreeGrafter"/>
</dbReference>
<evidence type="ECO:0000313" key="9">
    <source>
        <dbReference type="Proteomes" id="UP001152622"/>
    </source>
</evidence>
<feature type="compositionally biased region" description="Pro residues" evidence="6">
    <location>
        <begin position="521"/>
        <end position="532"/>
    </location>
</feature>
<feature type="compositionally biased region" description="Polar residues" evidence="6">
    <location>
        <begin position="442"/>
        <end position="460"/>
    </location>
</feature>
<dbReference type="GO" id="GO:0070187">
    <property type="term" value="C:shelterin complex"/>
    <property type="evidence" value="ECO:0007669"/>
    <property type="project" value="InterPro"/>
</dbReference>
<sequence length="653" mass="71328">MIPTRRFGIEPWIEVLVQNYGQQGKAKFQKGYVLEVVEPPRSYPQKENAVALLLISDGKVSIPAILTKQAWDVIQEMEERGTVSSLKKCTAVLQVYSLEFQCEAEMCKSKFFLTVDKLATVAFGAMYAFVPCCTTLHTVQQKISETWKSLQEENSSTTMYTQSGICLSDFFTAWFEDEMSSLLADFETRLAPLPSSSSPPLPQPSTSWAEPPPGVRSACLPTGWYMDRIRYRAQEAFTVPVSHLYIPAEQMELMQRHPEGRGELEPQDDGTPASPEGRGELELQDNTSTSPVEREERPLPDSGQDGNSLFGSGEQEKGPVNPWDIFAPAVGNISTSSLEVSLSECSTSDPPPDGQSPSLLLPLDRDRGADRPASVPLATSTQALRLERSTSQELFTSSEHSGGDVPATGKDCPEDIKGPEGHTPKPRPLEVSLPKGDVHSFAGSSAPSLSREISTGSDYQTLPPFQKPRPHNALSCSPVRDGSSHSFSDLFMSTTDNPERRPALLTSSPDHGWGNLATPQLCPPPPPPPPPICEEEEGIFSREARGARKKQRSAFMEAEEEVEKEREAAEKAAGGSKDRRPCESGATGAEGGPASATNIRSLITTHPDGTPFSYRYEPTPQVTKALSLFKIPDDLVQWSLRYLLSPDGSKKTS</sequence>
<dbReference type="Proteomes" id="UP001152622">
    <property type="component" value="Chromosome 20"/>
</dbReference>
<dbReference type="InterPro" id="IPR028631">
    <property type="entry name" value="ACD"/>
</dbReference>
<organism evidence="8 9">
    <name type="scientific">Synaphobranchus kaupii</name>
    <name type="common">Kaup's arrowtooth eel</name>
    <dbReference type="NCBI Taxonomy" id="118154"/>
    <lineage>
        <taxon>Eukaryota</taxon>
        <taxon>Metazoa</taxon>
        <taxon>Chordata</taxon>
        <taxon>Craniata</taxon>
        <taxon>Vertebrata</taxon>
        <taxon>Euteleostomi</taxon>
        <taxon>Actinopterygii</taxon>
        <taxon>Neopterygii</taxon>
        <taxon>Teleostei</taxon>
        <taxon>Anguilliformes</taxon>
        <taxon>Synaphobranchidae</taxon>
        <taxon>Synaphobranchus</taxon>
    </lineage>
</organism>
<dbReference type="Gene3D" id="2.40.50.960">
    <property type="match status" value="1"/>
</dbReference>
<keyword evidence="3" id="KW-0158">Chromosome</keyword>
<proteinExistence type="predicted"/>
<dbReference type="OrthoDB" id="8933114at2759"/>
<gene>
    <name evidence="8" type="ORF">SKAU_G00389510</name>
</gene>